<reference evidence="1 2" key="1">
    <citation type="submission" date="2024-07" db="EMBL/GenBank/DDBJ databases">
        <title>Section-level genome sequencing and comparative genomics of Aspergillus sections Usti and Cavernicolus.</title>
        <authorList>
            <consortium name="Lawrence Berkeley National Laboratory"/>
            <person name="Nybo J.L."/>
            <person name="Vesth T.C."/>
            <person name="Theobald S."/>
            <person name="Frisvad J.C."/>
            <person name="Larsen T.O."/>
            <person name="Kjaerboelling I."/>
            <person name="Rothschild-Mancinelli K."/>
            <person name="Lyhne E.K."/>
            <person name="Kogle M.E."/>
            <person name="Barry K."/>
            <person name="Clum A."/>
            <person name="Na H."/>
            <person name="Ledsgaard L."/>
            <person name="Lin J."/>
            <person name="Lipzen A."/>
            <person name="Kuo A."/>
            <person name="Riley R."/>
            <person name="Mondo S."/>
            <person name="Labutti K."/>
            <person name="Haridas S."/>
            <person name="Pangalinan J."/>
            <person name="Salamov A.A."/>
            <person name="Simmons B.A."/>
            <person name="Magnuson J.K."/>
            <person name="Chen J."/>
            <person name="Drula E."/>
            <person name="Henrissat B."/>
            <person name="Wiebenga A."/>
            <person name="Lubbers R.J."/>
            <person name="Gomes A.C."/>
            <person name="Macurrencykelacurrency M.R."/>
            <person name="Stajich J."/>
            <person name="Grigoriev I.V."/>
            <person name="Mortensen U.H."/>
            <person name="De Vries R.P."/>
            <person name="Baker S.E."/>
            <person name="Andersen M.R."/>
        </authorList>
    </citation>
    <scope>NUCLEOTIDE SEQUENCE [LARGE SCALE GENOMIC DNA]</scope>
    <source>
        <strain evidence="1 2">CBS 449.75</strain>
    </source>
</reference>
<name>A0ABR4LW03_9EURO</name>
<evidence type="ECO:0000313" key="1">
    <source>
        <dbReference type="EMBL" id="KAL2868720.1"/>
    </source>
</evidence>
<organism evidence="1 2">
    <name type="scientific">Aspergillus lucknowensis</name>
    <dbReference type="NCBI Taxonomy" id="176173"/>
    <lineage>
        <taxon>Eukaryota</taxon>
        <taxon>Fungi</taxon>
        <taxon>Dikarya</taxon>
        <taxon>Ascomycota</taxon>
        <taxon>Pezizomycotina</taxon>
        <taxon>Eurotiomycetes</taxon>
        <taxon>Eurotiomycetidae</taxon>
        <taxon>Eurotiales</taxon>
        <taxon>Aspergillaceae</taxon>
        <taxon>Aspergillus</taxon>
        <taxon>Aspergillus subgen. Nidulantes</taxon>
    </lineage>
</organism>
<sequence length="126" mass="14210">MDDDPIAPTFFLKVKGSHTSTIEAERQASYYGALGSQVIHALQAYKQEEPAYDDNAYTITSTYSRGILELYAVHIAEPKPGEGPEYIMTPLGDWPIHANLESFQQGLTAYQMLEIGRRRRETRSLN</sequence>
<gene>
    <name evidence="1" type="ORF">BJX67DRAFT_379671</name>
</gene>
<accession>A0ABR4LW03</accession>
<dbReference type="GeneID" id="98147701"/>
<dbReference type="EMBL" id="JBFXLQ010000012">
    <property type="protein sequence ID" value="KAL2868720.1"/>
    <property type="molecule type" value="Genomic_DNA"/>
</dbReference>
<comment type="caution">
    <text evidence="1">The sequence shown here is derived from an EMBL/GenBank/DDBJ whole genome shotgun (WGS) entry which is preliminary data.</text>
</comment>
<dbReference type="RefSeq" id="XP_070887699.1">
    <property type="nucleotide sequence ID" value="XM_071032629.1"/>
</dbReference>
<dbReference type="Proteomes" id="UP001610432">
    <property type="component" value="Unassembled WGS sequence"/>
</dbReference>
<keyword evidence="2" id="KW-1185">Reference proteome</keyword>
<protein>
    <submittedName>
        <fullName evidence="1">Uncharacterized protein</fullName>
    </submittedName>
</protein>
<proteinExistence type="predicted"/>
<evidence type="ECO:0000313" key="2">
    <source>
        <dbReference type="Proteomes" id="UP001610432"/>
    </source>
</evidence>